<dbReference type="EMBL" id="JN638751">
    <property type="protein sequence ID" value="AEO93494.1"/>
    <property type="molecule type" value="Genomic_DNA"/>
</dbReference>
<proteinExistence type="predicted"/>
<feature type="transmembrane region" description="Helical" evidence="1">
    <location>
        <begin position="6"/>
        <end position="30"/>
    </location>
</feature>
<keyword evidence="1" id="KW-0812">Transmembrane</keyword>
<evidence type="ECO:0000256" key="1">
    <source>
        <dbReference type="SAM" id="Phobius"/>
    </source>
</evidence>
<keyword evidence="1" id="KW-1133">Transmembrane helix</keyword>
<dbReference type="Proteomes" id="UP000009273">
    <property type="component" value="Segment"/>
</dbReference>
<reference evidence="2 3" key="1">
    <citation type="submission" date="2011-09" db="EMBL/GenBank/DDBJ databases">
        <authorList>
            <person name="Pope W.H."/>
            <person name="Pedulla M.L."/>
            <person name="Ford M.E."/>
            <person name="Peebles C.L."/>
            <person name="Hatfull G.H."/>
            <person name="Hendrix R.W."/>
        </authorList>
    </citation>
    <scope>NUCLEOTIDE SEQUENCE [LARGE SCALE GENOMIC DNA]</scope>
    <source>
        <strain evidence="2">G</strain>
    </source>
</reference>
<organism evidence="2 3">
    <name type="scientific">Bacillus phage G</name>
    <dbReference type="NCBI Taxonomy" id="2884420"/>
    <lineage>
        <taxon>Viruses</taxon>
        <taxon>Duplodnaviria</taxon>
        <taxon>Heunggongvirae</taxon>
        <taxon>Uroviricota</taxon>
        <taxon>Caudoviricetes</taxon>
        <taxon>Donellivirus</taxon>
        <taxon>Donellivirus gee</taxon>
    </lineage>
</organism>
<keyword evidence="3" id="KW-1185">Reference proteome</keyword>
<sequence>MIHLVILMLSIILIVVGFIMTITGIALKILDAIFDLFKAIIYFTIGSYHKKNVVSKLGSAQWSPEELAMIDQIEYSKRNKYETRARQEVYEGILLFSSRMKAKYPKADQSLFDKVENEFLQASDLNIFKEYEAKIRDSHVRNSI</sequence>
<gene>
    <name evidence="2" type="primary">235</name>
    <name evidence="2" type="ORF">G_235</name>
</gene>
<dbReference type="RefSeq" id="YP_009015538.1">
    <property type="nucleotide sequence ID" value="NC_023719.1"/>
</dbReference>
<evidence type="ECO:0000313" key="3">
    <source>
        <dbReference type="Proteomes" id="UP000009273"/>
    </source>
</evidence>
<dbReference type="GeneID" id="18563450"/>
<keyword evidence="1" id="KW-0472">Membrane</keyword>
<dbReference type="KEGG" id="vg:18563450"/>
<name>G3M9X6_9CAUD</name>
<evidence type="ECO:0000313" key="2">
    <source>
        <dbReference type="EMBL" id="AEO93494.1"/>
    </source>
</evidence>
<protein>
    <submittedName>
        <fullName evidence="2">Gp235</fullName>
    </submittedName>
</protein>
<accession>G3M9X6</accession>